<feature type="signal peptide" evidence="12">
    <location>
        <begin position="1"/>
        <end position="20"/>
    </location>
</feature>
<dbReference type="GO" id="GO:0012505">
    <property type="term" value="C:endomembrane system"/>
    <property type="evidence" value="ECO:0007669"/>
    <property type="project" value="UniProtKB-SubCell"/>
</dbReference>
<evidence type="ECO:0000313" key="14">
    <source>
        <dbReference type="EnsemblMetazoa" id="XP_030851224"/>
    </source>
</evidence>
<dbReference type="KEGG" id="spu:582844"/>
<evidence type="ECO:0000256" key="10">
    <source>
        <dbReference type="ARBA" id="ARBA00045828"/>
    </source>
</evidence>
<evidence type="ECO:0000256" key="11">
    <source>
        <dbReference type="SAM" id="Phobius"/>
    </source>
</evidence>
<evidence type="ECO:0000256" key="8">
    <source>
        <dbReference type="ARBA" id="ARBA00023136"/>
    </source>
</evidence>
<feature type="chain" id="PRO_5029573964" description="Membrane-bound transcription factor site-2 protease" evidence="12">
    <location>
        <begin position="21"/>
        <end position="489"/>
    </location>
</feature>
<dbReference type="GO" id="GO:0031293">
    <property type="term" value="P:membrane protein intracellular domain proteolysis"/>
    <property type="evidence" value="ECO:0000318"/>
    <property type="project" value="GO_Central"/>
</dbReference>
<dbReference type="SUPFAM" id="SSF50156">
    <property type="entry name" value="PDZ domain-like"/>
    <property type="match status" value="1"/>
</dbReference>
<evidence type="ECO:0000313" key="15">
    <source>
        <dbReference type="Proteomes" id="UP000007110"/>
    </source>
</evidence>
<dbReference type="InParanoid" id="A0A7M7PI39"/>
<comment type="function">
    <text evidence="10">Zinc metalloprotease that mediates intramembrane proteolysis of proteins such as ATF6, ATF6B, SREBF1/SREBP1 and SREBF2/SREBP2. Catalyzes the second step in the proteolytic activation of the sterol regulatory element-binding proteins (SREBPs) SREBF1/SREBP1 and SREBF2/SREBP2: cleaves SREBPs within the first transmembrane segment, thereby releasing the N-terminal segment with a portion of the transmembrane segment attached. Mature N-terminal SREBP fragments shuttle to the nucleus and activate gene transcription. Also mediates the second step in the proteolytic activation of the cyclic AMP-dependent transcription factor ATF-6 (ATF6 and ATF6B). Involved in intramembrane proteolysis during bone formation. In astrocytes and osteoblasts, upon DNA damage and ER stress, mediates the second step of the regulated intramembrane proteolytic activation of the transcription factor CREB3L1, leading to the inhibition of cell-cycle progression.</text>
</comment>
<keyword evidence="15" id="KW-1185">Reference proteome</keyword>
<accession>A0A7M7PI39</accession>
<dbReference type="RefSeq" id="XP_030851224.1">
    <property type="nucleotide sequence ID" value="XM_030995364.1"/>
</dbReference>
<evidence type="ECO:0000256" key="5">
    <source>
        <dbReference type="ARBA" id="ARBA00014400"/>
    </source>
</evidence>
<dbReference type="GO" id="GO:0016020">
    <property type="term" value="C:membrane"/>
    <property type="evidence" value="ECO:0007669"/>
    <property type="project" value="InterPro"/>
</dbReference>
<evidence type="ECO:0000256" key="12">
    <source>
        <dbReference type="SAM" id="SignalP"/>
    </source>
</evidence>
<dbReference type="OMA" id="FYSWGRW"/>
<dbReference type="PANTHER" id="PTHR13325">
    <property type="entry name" value="PROTEASE M50 MEMBRANE-BOUND TRANSCRIPTION FACTOR SITE 2 PROTEASE"/>
    <property type="match status" value="1"/>
</dbReference>
<keyword evidence="12" id="KW-0732">Signal</keyword>
<evidence type="ECO:0000256" key="2">
    <source>
        <dbReference type="ARBA" id="ARBA00004127"/>
    </source>
</evidence>
<comment type="similarity">
    <text evidence="3">Belongs to the peptidase M50A family.</text>
</comment>
<dbReference type="AlphaFoldDB" id="A0A7M7PI39"/>
<dbReference type="GO" id="GO:0005737">
    <property type="term" value="C:cytoplasm"/>
    <property type="evidence" value="ECO:0000318"/>
    <property type="project" value="GO_Central"/>
</dbReference>
<feature type="domain" description="Peptidase M50" evidence="13">
    <location>
        <begin position="127"/>
        <end position="262"/>
    </location>
</feature>
<sequence length="489" mass="54756">MLRTTWIAMLLGFWSSLYLADTYLKTNRRCGEQYTSFQERCGLSVSIAHLKCYTTKFNRLFIRLGQCKPRLLRYWFTCGACFGVVLMFVAVALLLMTLVKAFSQDKPEQVLTPVMPGVNLPLNQITYFFAVLLISGIIHELGHAIAAVRENVRVNGFGVFVMLIYPGAFVDLHTEHLQALNAIGQLRIYCAGVWHNFLLVIWGVVVLMTMPYLLSPLYLTGNGVVITEVSPNSPVYGPRGLASGYQVTSINGCPVYNTETWTQCLRGVVFYPVFGHCMPAGKAQQLNKAIKMYKGSRGELECCRNDSISELCFTYRLGEGAQKPEKMYACLEARPVTELPRCHKASDCLQTRKMVCLHPSLDNSSRLLRVAHNSGPPVLYVGDPYFFSYTVRISSYVPKYDWLPLTLPEVIEMFCKYLISLSGALAILNAMPCYALDGQWILMAAVEYFLPSVITNPSDRNVIYSLIMIFGTIILIANVALAMFTLVAS</sequence>
<protein>
    <recommendedName>
        <fullName evidence="5">Membrane-bound transcription factor site-2 protease</fullName>
        <ecNumber evidence="4">3.4.24.85</ecNumber>
    </recommendedName>
    <alternativeName>
        <fullName evidence="9">Endopeptidase S2P</fullName>
    </alternativeName>
</protein>
<keyword evidence="8 11" id="KW-0472">Membrane</keyword>
<dbReference type="InterPro" id="IPR008915">
    <property type="entry name" value="Peptidase_M50"/>
</dbReference>
<reference evidence="15" key="1">
    <citation type="submission" date="2015-02" db="EMBL/GenBank/DDBJ databases">
        <title>Genome sequencing for Strongylocentrotus purpuratus.</title>
        <authorList>
            <person name="Murali S."/>
            <person name="Liu Y."/>
            <person name="Vee V."/>
            <person name="English A."/>
            <person name="Wang M."/>
            <person name="Skinner E."/>
            <person name="Han Y."/>
            <person name="Muzny D.M."/>
            <person name="Worley K.C."/>
            <person name="Gibbs R.A."/>
        </authorList>
    </citation>
    <scope>NUCLEOTIDE SEQUENCE</scope>
</reference>
<keyword evidence="7 11" id="KW-1133">Transmembrane helix</keyword>
<evidence type="ECO:0000256" key="1">
    <source>
        <dbReference type="ARBA" id="ARBA00001350"/>
    </source>
</evidence>
<dbReference type="Gene3D" id="2.30.42.10">
    <property type="match status" value="1"/>
</dbReference>
<dbReference type="PANTHER" id="PTHR13325:SF3">
    <property type="entry name" value="MEMBRANE-BOUND TRANSCRIPTION FACTOR SITE-2 PROTEASE"/>
    <property type="match status" value="1"/>
</dbReference>
<reference evidence="14" key="2">
    <citation type="submission" date="2021-01" db="UniProtKB">
        <authorList>
            <consortium name="EnsemblMetazoa"/>
        </authorList>
    </citation>
    <scope>IDENTIFICATION</scope>
</reference>
<feature type="transmembrane region" description="Helical" evidence="11">
    <location>
        <begin position="193"/>
        <end position="214"/>
    </location>
</feature>
<dbReference type="Proteomes" id="UP000007110">
    <property type="component" value="Unassembled WGS sequence"/>
</dbReference>
<feature type="transmembrane region" description="Helical" evidence="11">
    <location>
        <begin position="462"/>
        <end position="488"/>
    </location>
</feature>
<evidence type="ECO:0000256" key="9">
    <source>
        <dbReference type="ARBA" id="ARBA00032658"/>
    </source>
</evidence>
<feature type="transmembrane region" description="Helical" evidence="11">
    <location>
        <begin position="122"/>
        <end position="142"/>
    </location>
</feature>
<dbReference type="EnsemblMetazoa" id="XM_030995364">
    <property type="protein sequence ID" value="XP_030851224"/>
    <property type="gene ID" value="LOC582844"/>
</dbReference>
<dbReference type="OrthoDB" id="69989at2759"/>
<comment type="subcellular location">
    <subcellularLocation>
        <location evidence="2">Endomembrane system</location>
        <topology evidence="2">Multi-pass membrane protein</topology>
    </subcellularLocation>
</comment>
<dbReference type="GO" id="GO:0004222">
    <property type="term" value="F:metalloendopeptidase activity"/>
    <property type="evidence" value="ECO:0000318"/>
    <property type="project" value="GO_Central"/>
</dbReference>
<evidence type="ECO:0000259" key="13">
    <source>
        <dbReference type="Pfam" id="PF02163"/>
    </source>
</evidence>
<dbReference type="PRINTS" id="PR01000">
    <property type="entry name" value="SREBPS2PTASE"/>
</dbReference>
<evidence type="ECO:0000256" key="7">
    <source>
        <dbReference type="ARBA" id="ARBA00022989"/>
    </source>
</evidence>
<proteinExistence type="inferred from homology"/>
<dbReference type="InterPro" id="IPR036034">
    <property type="entry name" value="PDZ_sf"/>
</dbReference>
<feature type="transmembrane region" description="Helical" evidence="11">
    <location>
        <begin position="74"/>
        <end position="102"/>
    </location>
</feature>
<dbReference type="Pfam" id="PF02163">
    <property type="entry name" value="Peptidase_M50"/>
    <property type="match status" value="1"/>
</dbReference>
<feature type="transmembrane region" description="Helical" evidence="11">
    <location>
        <begin position="154"/>
        <end position="173"/>
    </location>
</feature>
<organism evidence="14 15">
    <name type="scientific">Strongylocentrotus purpuratus</name>
    <name type="common">Purple sea urchin</name>
    <dbReference type="NCBI Taxonomy" id="7668"/>
    <lineage>
        <taxon>Eukaryota</taxon>
        <taxon>Metazoa</taxon>
        <taxon>Echinodermata</taxon>
        <taxon>Eleutherozoa</taxon>
        <taxon>Echinozoa</taxon>
        <taxon>Echinoidea</taxon>
        <taxon>Euechinoidea</taxon>
        <taxon>Echinacea</taxon>
        <taxon>Camarodonta</taxon>
        <taxon>Echinidea</taxon>
        <taxon>Strongylocentrotidae</taxon>
        <taxon>Strongylocentrotus</taxon>
    </lineage>
</organism>
<dbReference type="CTD" id="51360"/>
<evidence type="ECO:0000256" key="6">
    <source>
        <dbReference type="ARBA" id="ARBA00022692"/>
    </source>
</evidence>
<evidence type="ECO:0000256" key="4">
    <source>
        <dbReference type="ARBA" id="ARBA00012347"/>
    </source>
</evidence>
<dbReference type="EC" id="3.4.24.85" evidence="4"/>
<dbReference type="GeneID" id="582844"/>
<name>A0A7M7PI39_STRPU</name>
<dbReference type="CDD" id="cd06775">
    <property type="entry name" value="cpPDZ_MBTPS2-like"/>
    <property type="match status" value="1"/>
</dbReference>
<dbReference type="GO" id="GO:1905897">
    <property type="term" value="P:regulation of response to endoplasmic reticulum stress"/>
    <property type="evidence" value="ECO:0000318"/>
    <property type="project" value="GO_Central"/>
</dbReference>
<evidence type="ECO:0000256" key="3">
    <source>
        <dbReference type="ARBA" id="ARBA00009989"/>
    </source>
</evidence>
<dbReference type="InterPro" id="IPR001193">
    <property type="entry name" value="MBTPS2"/>
</dbReference>
<comment type="catalytic activity">
    <reaction evidence="1">
        <text>Cleaves several transcription factors that are type-2 transmembrane proteins within membrane-spanning domains. Known substrates include sterol regulatory element-binding protein (SREBP) -1, SREBP-2 and forms of the transcriptional activator ATF6. SREBP-2 is cleaved at the site 477-DRSRILL-|-CVLTFLCLSFNPLTSLLQWGGA-505. The residues Asn-Pro, 11 residues distal to the site of cleavage in the membrane-spanning domain, are important for cleavage by S2P endopeptidase. Replacement of either of these residues does not prevent cleavage, but there is no cleavage if both of these residues are replaced.</text>
        <dbReference type="EC" id="3.4.24.85"/>
    </reaction>
</comment>
<keyword evidence="6 11" id="KW-0812">Transmembrane</keyword>